<gene>
    <name evidence="1" type="ORF">PGLA2088_LOCUS27827</name>
</gene>
<evidence type="ECO:0000313" key="1">
    <source>
        <dbReference type="EMBL" id="CAE8692321.1"/>
    </source>
</evidence>
<dbReference type="EMBL" id="CAJNNW010027616">
    <property type="protein sequence ID" value="CAE8692321.1"/>
    <property type="molecule type" value="Genomic_DNA"/>
</dbReference>
<reference evidence="1" key="1">
    <citation type="submission" date="2021-02" db="EMBL/GenBank/DDBJ databases">
        <authorList>
            <person name="Dougan E. K."/>
            <person name="Rhodes N."/>
            <person name="Thang M."/>
            <person name="Chan C."/>
        </authorList>
    </citation>
    <scope>NUCLEOTIDE SEQUENCE</scope>
</reference>
<protein>
    <submittedName>
        <fullName evidence="1">Uncharacterized protein</fullName>
    </submittedName>
</protein>
<comment type="caution">
    <text evidence="1">The sequence shown here is derived from an EMBL/GenBank/DDBJ whole genome shotgun (WGS) entry which is preliminary data.</text>
</comment>
<evidence type="ECO:0000313" key="2">
    <source>
        <dbReference type="Proteomes" id="UP000626109"/>
    </source>
</evidence>
<accession>A0A813JY56</accession>
<name>A0A813JY56_POLGL</name>
<organism evidence="1 2">
    <name type="scientific">Polarella glacialis</name>
    <name type="common">Dinoflagellate</name>
    <dbReference type="NCBI Taxonomy" id="89957"/>
    <lineage>
        <taxon>Eukaryota</taxon>
        <taxon>Sar</taxon>
        <taxon>Alveolata</taxon>
        <taxon>Dinophyceae</taxon>
        <taxon>Suessiales</taxon>
        <taxon>Suessiaceae</taxon>
        <taxon>Polarella</taxon>
    </lineage>
</organism>
<dbReference type="AlphaFoldDB" id="A0A813JY56"/>
<proteinExistence type="predicted"/>
<sequence>MLPGNNEEKKGRTVVSVNNKPVEFLPLDGSTMYLGRLLTLGDFHGAKIQHRISRGWKMFWSLKRTLCDKGHSLRDRLKLFEATVSPTVLYGSGTWTMTA</sequence>
<dbReference type="Proteomes" id="UP000626109">
    <property type="component" value="Unassembled WGS sequence"/>
</dbReference>